<dbReference type="EMBL" id="CP002040">
    <property type="protein sequence ID" value="ADH67208.1"/>
    <property type="molecule type" value="Genomic_DNA"/>
</dbReference>
<evidence type="ECO:0000256" key="1">
    <source>
        <dbReference type="SAM" id="MobiDB-lite"/>
    </source>
</evidence>
<dbReference type="PANTHER" id="PTHR34219:SF1">
    <property type="entry name" value="PEPSY DOMAIN-CONTAINING PROTEIN"/>
    <property type="match status" value="1"/>
</dbReference>
<feature type="region of interest" description="Disordered" evidence="1">
    <location>
        <begin position="455"/>
        <end position="488"/>
    </location>
</feature>
<feature type="compositionally biased region" description="Low complexity" evidence="1">
    <location>
        <begin position="467"/>
        <end position="488"/>
    </location>
</feature>
<feature type="transmembrane region" description="Helical" evidence="2">
    <location>
        <begin position="225"/>
        <end position="246"/>
    </location>
</feature>
<evidence type="ECO:0000313" key="4">
    <source>
        <dbReference type="Proteomes" id="UP000002219"/>
    </source>
</evidence>
<dbReference type="HOGENOM" id="CLU_031962_3_1_11"/>
<dbReference type="Pfam" id="PF03929">
    <property type="entry name" value="PepSY_TM"/>
    <property type="match status" value="1"/>
</dbReference>
<dbReference type="GeneID" id="91484380"/>
<dbReference type="RefSeq" id="WP_013152815.1">
    <property type="nucleotide sequence ID" value="NC_014210.1"/>
</dbReference>
<dbReference type="KEGG" id="nda:Ndas_1780"/>
<proteinExistence type="predicted"/>
<keyword evidence="2" id="KW-0812">Transmembrane</keyword>
<accession>D7B5E1</accession>
<sequence>MGQEDSAPPQDGTRAEPDRRGTWAALRPLVLRLHFYAGVLVAPFILVAAVSGLLYVWTPQIEQAVYAEQLRVEPSGEPVPLHTQVRVAQEELPGAELDAVRPATGAEDSTRVLFDVPGLEASHRTTVFVDPYGGEVLGVMETYGTSGALPARTWVDTLHRSLHLGDVGRLYSELAASWMWVVALGGVALWVARNRRPRGGLRRLLLPGAGTSGGRSRSVSLHGAAGLWLLVGLLFLSATGMTWSQYAGANISDLRERLDWSTPAVSTEAPVASPGVDAGVGAVLASAREAGLDGPVEVALPEDHTSPYVVSQIDRGWPTRVDSAAVAPDTAEVTDVVRFADYPVMAKLSRWGIDAHMGVLFGVPNQLVLSALASGLIAVIVLGYRMWWQRRPTRSRVLGVGRPYPRGSLTALSPLSRVAAVAVLALVGWAAPLLGASLLVFLAVDAVLGWRARSRASGGSAPGGRAPGADGQAGPESAGAPASGARNL</sequence>
<dbReference type="eggNOG" id="COG3182">
    <property type="taxonomic scope" value="Bacteria"/>
</dbReference>
<dbReference type="OrthoDB" id="9791166at2"/>
<dbReference type="AlphaFoldDB" id="D7B5E1"/>
<protein>
    <submittedName>
        <fullName evidence="3">PepSY-associated TM helix domain protein</fullName>
    </submittedName>
</protein>
<organism evidence="3 4">
    <name type="scientific">Nocardiopsis dassonvillei (strain ATCC 23218 / DSM 43111 / CIP 107115 / JCM 7437 / KCTC 9190 / NBRC 14626 / NCTC 10488 / NRRL B-5397 / IMRU 509)</name>
    <name type="common">Actinomadura dassonvillei</name>
    <dbReference type="NCBI Taxonomy" id="446468"/>
    <lineage>
        <taxon>Bacteria</taxon>
        <taxon>Bacillati</taxon>
        <taxon>Actinomycetota</taxon>
        <taxon>Actinomycetes</taxon>
        <taxon>Streptosporangiales</taxon>
        <taxon>Nocardiopsidaceae</taxon>
        <taxon>Nocardiopsis</taxon>
    </lineage>
</organism>
<feature type="transmembrane region" description="Helical" evidence="2">
    <location>
        <begin position="367"/>
        <end position="388"/>
    </location>
</feature>
<evidence type="ECO:0000256" key="2">
    <source>
        <dbReference type="SAM" id="Phobius"/>
    </source>
</evidence>
<name>D7B5E1_NOCDD</name>
<dbReference type="PANTHER" id="PTHR34219">
    <property type="entry name" value="IRON-REGULATED INNER MEMBRANE PROTEIN-RELATED"/>
    <property type="match status" value="1"/>
</dbReference>
<dbReference type="STRING" id="446468.Ndas_1780"/>
<feature type="transmembrane region" description="Helical" evidence="2">
    <location>
        <begin position="174"/>
        <end position="192"/>
    </location>
</feature>
<gene>
    <name evidence="3" type="ordered locus">Ndas_1780</name>
</gene>
<reference evidence="3 4" key="1">
    <citation type="journal article" date="2010" name="Stand. Genomic Sci.">
        <title>Complete genome sequence of Nocardiopsis dassonvillei type strain (IMRU 509).</title>
        <authorList>
            <person name="Sun H."/>
            <person name="Lapidus A."/>
            <person name="Nolan M."/>
            <person name="Lucas S."/>
            <person name="Del Rio T.G."/>
            <person name="Tice H."/>
            <person name="Cheng J.F."/>
            <person name="Tapia R."/>
            <person name="Han C."/>
            <person name="Goodwin L."/>
            <person name="Pitluck S."/>
            <person name="Pagani I."/>
            <person name="Ivanova N."/>
            <person name="Mavromatis K."/>
            <person name="Mikhailova N."/>
            <person name="Pati A."/>
            <person name="Chen A."/>
            <person name="Palaniappan K."/>
            <person name="Land M."/>
            <person name="Hauser L."/>
            <person name="Chang Y.J."/>
            <person name="Jeffries C.D."/>
            <person name="Djao O.D."/>
            <person name="Rohde M."/>
            <person name="Sikorski J."/>
            <person name="Goker M."/>
            <person name="Woyke T."/>
            <person name="Bristow J."/>
            <person name="Eisen J.A."/>
            <person name="Markowitz V."/>
            <person name="Hugenholtz P."/>
            <person name="Kyrpides N.C."/>
            <person name="Klenk H.P."/>
        </authorList>
    </citation>
    <scope>NUCLEOTIDE SEQUENCE [LARGE SCALE GENOMIC DNA]</scope>
    <source>
        <strain evidence="4">ATCC 23218 / DSM 43111 / CIP 107115 / JCM 7437 / KCTC 9190 / NBRC 14626 / NCTC 10488 / NRRL B-5397 / IMRU 509</strain>
    </source>
</reference>
<dbReference type="Proteomes" id="UP000002219">
    <property type="component" value="Chromosome 1"/>
</dbReference>
<keyword evidence="2" id="KW-0472">Membrane</keyword>
<dbReference type="InterPro" id="IPR005625">
    <property type="entry name" value="PepSY-ass_TM"/>
</dbReference>
<feature type="transmembrane region" description="Helical" evidence="2">
    <location>
        <begin position="35"/>
        <end position="57"/>
    </location>
</feature>
<keyword evidence="2" id="KW-1133">Transmembrane helix</keyword>
<evidence type="ECO:0000313" key="3">
    <source>
        <dbReference type="EMBL" id="ADH67208.1"/>
    </source>
</evidence>
<keyword evidence="4" id="KW-1185">Reference proteome</keyword>